<evidence type="ECO:0000313" key="2">
    <source>
        <dbReference type="EMBL" id="KAF4944735.1"/>
    </source>
</evidence>
<protein>
    <submittedName>
        <fullName evidence="2">Uncharacterized protein</fullName>
    </submittedName>
</protein>
<evidence type="ECO:0000256" key="1">
    <source>
        <dbReference type="SAM" id="MobiDB-lite"/>
    </source>
</evidence>
<name>A0A8H4WP47_9HYPO</name>
<reference evidence="2" key="2">
    <citation type="submission" date="2020-05" db="EMBL/GenBank/DDBJ databases">
        <authorList>
            <person name="Kim H.-S."/>
            <person name="Proctor R.H."/>
            <person name="Brown D.W."/>
        </authorList>
    </citation>
    <scope>NUCLEOTIDE SEQUENCE</scope>
    <source>
        <strain evidence="2">NRRL 45417</strain>
    </source>
</reference>
<sequence length="204" mass="21711">MPSRAVHKSKFAVVVSDEDDELDAQAPRNVCLPTSSPLSPEGRADVVSLEQEPNTSEPTASDAAGSSTAAQSPPAVQSSAQAPTGGDAVPAPVNKEGLWCETCLFEGVLREGDMPSCETSKGCANCDKAKKKCREMTDAMVPFASQLRVACSNVKDAATPELRAEAQEKQRQLKQKIFDILLKSTKAIMDHVDMCEYLGITPGI</sequence>
<feature type="compositionally biased region" description="Low complexity" evidence="1">
    <location>
        <begin position="60"/>
        <end position="84"/>
    </location>
</feature>
<feature type="region of interest" description="Disordered" evidence="1">
    <location>
        <begin position="1"/>
        <end position="90"/>
    </location>
</feature>
<reference evidence="2" key="1">
    <citation type="journal article" date="2020" name="BMC Genomics">
        <title>Correction to: Identification and distribution of gene clusters required for synthesis of sphingolipid metabolism inhibitors in diverse species of the filamentous fungus Fusarium.</title>
        <authorList>
            <person name="Kim H.S."/>
            <person name="Lohmar J.M."/>
            <person name="Busman M."/>
            <person name="Brown D.W."/>
            <person name="Naumann T.A."/>
            <person name="Divon H.H."/>
            <person name="Lysoe E."/>
            <person name="Uhlig S."/>
            <person name="Proctor R.H."/>
        </authorList>
    </citation>
    <scope>NUCLEOTIDE SEQUENCE</scope>
    <source>
        <strain evidence="2">NRRL 45417</strain>
    </source>
</reference>
<gene>
    <name evidence="2" type="ORF">FGADI_12475</name>
</gene>
<dbReference type="Proteomes" id="UP000604273">
    <property type="component" value="Unassembled WGS sequence"/>
</dbReference>
<comment type="caution">
    <text evidence="2">The sequence shown here is derived from an EMBL/GenBank/DDBJ whole genome shotgun (WGS) entry which is preliminary data.</text>
</comment>
<keyword evidence="3" id="KW-1185">Reference proteome</keyword>
<dbReference type="EMBL" id="JABFAI010000408">
    <property type="protein sequence ID" value="KAF4944735.1"/>
    <property type="molecule type" value="Genomic_DNA"/>
</dbReference>
<accession>A0A8H4WP47</accession>
<feature type="compositionally biased region" description="Basic residues" evidence="1">
    <location>
        <begin position="1"/>
        <end position="10"/>
    </location>
</feature>
<dbReference type="OrthoDB" id="10623563at2759"/>
<organism evidence="2 3">
    <name type="scientific">Fusarium gaditjirri</name>
    <dbReference type="NCBI Taxonomy" id="282569"/>
    <lineage>
        <taxon>Eukaryota</taxon>
        <taxon>Fungi</taxon>
        <taxon>Dikarya</taxon>
        <taxon>Ascomycota</taxon>
        <taxon>Pezizomycotina</taxon>
        <taxon>Sordariomycetes</taxon>
        <taxon>Hypocreomycetidae</taxon>
        <taxon>Hypocreales</taxon>
        <taxon>Nectriaceae</taxon>
        <taxon>Fusarium</taxon>
        <taxon>Fusarium nisikadoi species complex</taxon>
    </lineage>
</organism>
<proteinExistence type="predicted"/>
<dbReference type="AlphaFoldDB" id="A0A8H4WP47"/>
<evidence type="ECO:0000313" key="3">
    <source>
        <dbReference type="Proteomes" id="UP000604273"/>
    </source>
</evidence>